<dbReference type="Proteomes" id="UP000013827">
    <property type="component" value="Unassembled WGS sequence"/>
</dbReference>
<protein>
    <recommendedName>
        <fullName evidence="4">MARVEL domain-containing protein</fullName>
    </recommendedName>
</protein>
<feature type="transmembrane region" description="Helical" evidence="1">
    <location>
        <begin position="104"/>
        <end position="126"/>
    </location>
</feature>
<keyword evidence="3" id="KW-1185">Reference proteome</keyword>
<evidence type="ECO:0000313" key="2">
    <source>
        <dbReference type="EnsemblProtists" id="EOD31653"/>
    </source>
</evidence>
<keyword evidence="1" id="KW-0472">Membrane</keyword>
<keyword evidence="1" id="KW-1133">Transmembrane helix</keyword>
<feature type="transmembrane region" description="Helical" evidence="1">
    <location>
        <begin position="65"/>
        <end position="84"/>
    </location>
</feature>
<reference evidence="3" key="1">
    <citation type="journal article" date="2013" name="Nature">
        <title>Pan genome of the phytoplankton Emiliania underpins its global distribution.</title>
        <authorList>
            <person name="Read B.A."/>
            <person name="Kegel J."/>
            <person name="Klute M.J."/>
            <person name="Kuo A."/>
            <person name="Lefebvre S.C."/>
            <person name="Maumus F."/>
            <person name="Mayer C."/>
            <person name="Miller J."/>
            <person name="Monier A."/>
            <person name="Salamov A."/>
            <person name="Young J."/>
            <person name="Aguilar M."/>
            <person name="Claverie J.M."/>
            <person name="Frickenhaus S."/>
            <person name="Gonzalez K."/>
            <person name="Herman E.K."/>
            <person name="Lin Y.C."/>
            <person name="Napier J."/>
            <person name="Ogata H."/>
            <person name="Sarno A.F."/>
            <person name="Shmutz J."/>
            <person name="Schroeder D."/>
            <person name="de Vargas C."/>
            <person name="Verret F."/>
            <person name="von Dassow P."/>
            <person name="Valentin K."/>
            <person name="Van de Peer Y."/>
            <person name="Wheeler G."/>
            <person name="Dacks J.B."/>
            <person name="Delwiche C.F."/>
            <person name="Dyhrman S.T."/>
            <person name="Glockner G."/>
            <person name="John U."/>
            <person name="Richards T."/>
            <person name="Worden A.Z."/>
            <person name="Zhang X."/>
            <person name="Grigoriev I.V."/>
            <person name="Allen A.E."/>
            <person name="Bidle K."/>
            <person name="Borodovsky M."/>
            <person name="Bowler C."/>
            <person name="Brownlee C."/>
            <person name="Cock J.M."/>
            <person name="Elias M."/>
            <person name="Gladyshev V.N."/>
            <person name="Groth M."/>
            <person name="Guda C."/>
            <person name="Hadaegh A."/>
            <person name="Iglesias-Rodriguez M.D."/>
            <person name="Jenkins J."/>
            <person name="Jones B.M."/>
            <person name="Lawson T."/>
            <person name="Leese F."/>
            <person name="Lindquist E."/>
            <person name="Lobanov A."/>
            <person name="Lomsadze A."/>
            <person name="Malik S.B."/>
            <person name="Marsh M.E."/>
            <person name="Mackinder L."/>
            <person name="Mock T."/>
            <person name="Mueller-Roeber B."/>
            <person name="Pagarete A."/>
            <person name="Parker M."/>
            <person name="Probert I."/>
            <person name="Quesneville H."/>
            <person name="Raines C."/>
            <person name="Rensing S.A."/>
            <person name="Riano-Pachon D.M."/>
            <person name="Richier S."/>
            <person name="Rokitta S."/>
            <person name="Shiraiwa Y."/>
            <person name="Soanes D.M."/>
            <person name="van der Giezen M."/>
            <person name="Wahlund T.M."/>
            <person name="Williams B."/>
            <person name="Wilson W."/>
            <person name="Wolfe G."/>
            <person name="Wurch L.L."/>
        </authorList>
    </citation>
    <scope>NUCLEOTIDE SEQUENCE</scope>
</reference>
<dbReference type="GeneID" id="17276927"/>
<dbReference type="HOGENOM" id="CLU_1869012_0_0_1"/>
<dbReference type="RefSeq" id="XP_005784082.1">
    <property type="nucleotide sequence ID" value="XM_005784025.1"/>
</dbReference>
<reference evidence="2" key="2">
    <citation type="submission" date="2024-10" db="UniProtKB">
        <authorList>
            <consortium name="EnsemblProtists"/>
        </authorList>
    </citation>
    <scope>IDENTIFICATION</scope>
</reference>
<accession>A0A0D3K7B8</accession>
<name>A0A0D3K7B8_EMIH1</name>
<keyword evidence="1" id="KW-0812">Transmembrane</keyword>
<organism evidence="2 3">
    <name type="scientific">Emiliania huxleyi (strain CCMP1516)</name>
    <dbReference type="NCBI Taxonomy" id="280463"/>
    <lineage>
        <taxon>Eukaryota</taxon>
        <taxon>Haptista</taxon>
        <taxon>Haptophyta</taxon>
        <taxon>Prymnesiophyceae</taxon>
        <taxon>Isochrysidales</taxon>
        <taxon>Noelaerhabdaceae</taxon>
        <taxon>Emiliania</taxon>
    </lineage>
</organism>
<dbReference type="EnsemblProtists" id="EOD31653">
    <property type="protein sequence ID" value="EOD31653"/>
    <property type="gene ID" value="EMIHUDRAFT_456264"/>
</dbReference>
<proteinExistence type="predicted"/>
<evidence type="ECO:0008006" key="4">
    <source>
        <dbReference type="Google" id="ProtNLM"/>
    </source>
</evidence>
<evidence type="ECO:0000313" key="3">
    <source>
        <dbReference type="Proteomes" id="UP000013827"/>
    </source>
</evidence>
<evidence type="ECO:0000256" key="1">
    <source>
        <dbReference type="SAM" id="Phobius"/>
    </source>
</evidence>
<dbReference type="KEGG" id="ehx:EMIHUDRAFT_456264"/>
<sequence length="137" mass="14851">MATTLLLSIEARRLLGHAARPSSFDCAATVLAVLLCFRVAVAAFYAEFLLNFFSSSSRLAVRAADFYLTLGWATAYVLYAWAQYAQSGFWPYFFLDLSSWAAVGWYSLLIALFAAVYAMAVGGSALKARCAGLASKS</sequence>
<feature type="transmembrane region" description="Helical" evidence="1">
    <location>
        <begin position="28"/>
        <end position="53"/>
    </location>
</feature>
<dbReference type="PaxDb" id="2903-EOD31653"/>
<dbReference type="AlphaFoldDB" id="A0A0D3K7B8"/>